<dbReference type="GO" id="GO:0003677">
    <property type="term" value="F:DNA binding"/>
    <property type="evidence" value="ECO:0007669"/>
    <property type="project" value="InterPro"/>
</dbReference>
<dbReference type="InterPro" id="IPR010982">
    <property type="entry name" value="Lambda_DNA-bd_dom_sf"/>
</dbReference>
<dbReference type="InterPro" id="IPR001387">
    <property type="entry name" value="Cro/C1-type_HTH"/>
</dbReference>
<gene>
    <name evidence="3" type="ORF">EFP84_18895</name>
</gene>
<reference evidence="3 4" key="1">
    <citation type="submission" date="2018-11" db="EMBL/GenBank/DDBJ databases">
        <title>Complete genome sequence of Leptospira kmetyi isolate LS 001/16 from soil sample associated with a leptospirosis patient in Kelantan.</title>
        <authorList>
            <person name="Muhammad Yusoff F."/>
            <person name="Muhammad Yusoff S."/>
            <person name="Ahmad M.N."/>
            <person name="Yusof N.Y."/>
            <person name="Aziah I."/>
        </authorList>
    </citation>
    <scope>NUCLEOTIDE SEQUENCE [LARGE SCALE GENOMIC DNA]</scope>
    <source>
        <strain evidence="3 4">LS 001/16</strain>
    </source>
</reference>
<dbReference type="SUPFAM" id="SSF47413">
    <property type="entry name" value="lambda repressor-like DNA-binding domains"/>
    <property type="match status" value="1"/>
</dbReference>
<dbReference type="InterPro" id="IPR052345">
    <property type="entry name" value="Rad_response_metalloprotease"/>
</dbReference>
<dbReference type="Gene3D" id="1.10.10.2910">
    <property type="match status" value="1"/>
</dbReference>
<dbReference type="KEGG" id="lkm:EFP84_18895"/>
<dbReference type="Proteomes" id="UP000276407">
    <property type="component" value="Chromosome 2"/>
</dbReference>
<organism evidence="3 4">
    <name type="scientific">Leptospira kmetyi</name>
    <dbReference type="NCBI Taxonomy" id="408139"/>
    <lineage>
        <taxon>Bacteria</taxon>
        <taxon>Pseudomonadati</taxon>
        <taxon>Spirochaetota</taxon>
        <taxon>Spirochaetia</taxon>
        <taxon>Leptospirales</taxon>
        <taxon>Leptospiraceae</taxon>
        <taxon>Leptospira</taxon>
    </lineage>
</organism>
<evidence type="ECO:0000259" key="2">
    <source>
        <dbReference type="PROSITE" id="PS50943"/>
    </source>
</evidence>
<evidence type="ECO:0000313" key="3">
    <source>
        <dbReference type="EMBL" id="AYV57708.1"/>
    </source>
</evidence>
<dbReference type="AlphaFoldDB" id="A0AAD0USB7"/>
<dbReference type="RefSeq" id="WP_123180430.1">
    <property type="nucleotide sequence ID" value="NZ_CP033615.1"/>
</dbReference>
<evidence type="ECO:0000256" key="1">
    <source>
        <dbReference type="ARBA" id="ARBA00007227"/>
    </source>
</evidence>
<dbReference type="InterPro" id="IPR010359">
    <property type="entry name" value="IrrE_HExxH"/>
</dbReference>
<dbReference type="PROSITE" id="PS50943">
    <property type="entry name" value="HTH_CROC1"/>
    <property type="match status" value="1"/>
</dbReference>
<accession>A0AAD0USB7</accession>
<dbReference type="EMBL" id="CP033615">
    <property type="protein sequence ID" value="AYV57708.1"/>
    <property type="molecule type" value="Genomic_DNA"/>
</dbReference>
<dbReference type="SMART" id="SM00530">
    <property type="entry name" value="HTH_XRE"/>
    <property type="match status" value="1"/>
</dbReference>
<dbReference type="CDD" id="cd00093">
    <property type="entry name" value="HTH_XRE"/>
    <property type="match status" value="1"/>
</dbReference>
<proteinExistence type="inferred from homology"/>
<dbReference type="Gene3D" id="1.10.260.40">
    <property type="entry name" value="lambda repressor-like DNA-binding domains"/>
    <property type="match status" value="1"/>
</dbReference>
<name>A0AAD0USB7_9LEPT</name>
<dbReference type="PANTHER" id="PTHR43236">
    <property type="entry name" value="ANTITOXIN HIGA1"/>
    <property type="match status" value="1"/>
</dbReference>
<dbReference type="PANTHER" id="PTHR43236:SF1">
    <property type="entry name" value="BLL7220 PROTEIN"/>
    <property type="match status" value="1"/>
</dbReference>
<protein>
    <submittedName>
        <fullName evidence="3">ImmA/IrrE family metallo-endopeptidase</fullName>
    </submittedName>
</protein>
<dbReference type="Pfam" id="PF06114">
    <property type="entry name" value="Peptidase_M78"/>
    <property type="match status" value="1"/>
</dbReference>
<sequence length="352" mass="41409">MDKFNPQLLQIARESRLLTQKELANEINITQGYLSKIESGVQLPDSILIDNFSKTLKYPKEFFFVQTRKKDAHLDFYRKQRTISTKQIDYLKAHINLYRIQLENLLSSINFNVDKIPEYEVDITNGPEIIAKSLRKFWNIASGPIQNLSELLEEHGFVIIHTFIEDTIKFSGCSFFTRSHHPIIIINGTMPGDRIRFTIAHELGHLLMHKDDIYTQNRDIEKEANIFASELLMPSREIKEQLIGIDLNKLIRIKHYWKTSIASLLEKAKSLNTITIDQYKYLRIKLNREGFAKKEPVEIPIEEIGLISEILELYKSELGYSDKEISNLLYLYPEEYISKYKYHQRKRIRLIK</sequence>
<dbReference type="Pfam" id="PF01381">
    <property type="entry name" value="HTH_3"/>
    <property type="match status" value="1"/>
</dbReference>
<evidence type="ECO:0000313" key="4">
    <source>
        <dbReference type="Proteomes" id="UP000276407"/>
    </source>
</evidence>
<comment type="similarity">
    <text evidence="1">Belongs to the short-chain fatty acyl-CoA assimilation regulator (ScfR) family.</text>
</comment>
<feature type="domain" description="HTH cro/C1-type" evidence="2">
    <location>
        <begin position="9"/>
        <end position="63"/>
    </location>
</feature>